<evidence type="ECO:0000256" key="1">
    <source>
        <dbReference type="SAM" id="MobiDB-lite"/>
    </source>
</evidence>
<accession>A0A183EQB6</accession>
<gene>
    <name evidence="2" type="ORF">GPUH_LOCUS23157</name>
</gene>
<dbReference type="Proteomes" id="UP000271098">
    <property type="component" value="Unassembled WGS sequence"/>
</dbReference>
<evidence type="ECO:0000313" key="4">
    <source>
        <dbReference type="WBParaSite" id="GPUH_0002318601-mRNA-1"/>
    </source>
</evidence>
<proteinExistence type="predicted"/>
<dbReference type="EMBL" id="UYRT01096974">
    <property type="protein sequence ID" value="VDN41070.1"/>
    <property type="molecule type" value="Genomic_DNA"/>
</dbReference>
<dbReference type="AlphaFoldDB" id="A0A183EQB6"/>
<sequence length="61" mass="7117">MKLSRPGEHSTASIKHQQRAASDMRQMLPRMRSAVRPSCVRCFRQSCSKCFFSDNILFRKL</sequence>
<protein>
    <submittedName>
        <fullName evidence="2 4">Uncharacterized protein</fullName>
    </submittedName>
</protein>
<reference evidence="4" key="1">
    <citation type="submission" date="2016-06" db="UniProtKB">
        <authorList>
            <consortium name="WormBaseParasite"/>
        </authorList>
    </citation>
    <scope>IDENTIFICATION</scope>
</reference>
<evidence type="ECO:0000313" key="2">
    <source>
        <dbReference type="EMBL" id="VDN41070.1"/>
    </source>
</evidence>
<keyword evidence="3" id="KW-1185">Reference proteome</keyword>
<name>A0A183EQB6_9BILA</name>
<evidence type="ECO:0000313" key="3">
    <source>
        <dbReference type="Proteomes" id="UP000271098"/>
    </source>
</evidence>
<organism evidence="4">
    <name type="scientific">Gongylonema pulchrum</name>
    <dbReference type="NCBI Taxonomy" id="637853"/>
    <lineage>
        <taxon>Eukaryota</taxon>
        <taxon>Metazoa</taxon>
        <taxon>Ecdysozoa</taxon>
        <taxon>Nematoda</taxon>
        <taxon>Chromadorea</taxon>
        <taxon>Rhabditida</taxon>
        <taxon>Spirurina</taxon>
        <taxon>Spiruromorpha</taxon>
        <taxon>Spiruroidea</taxon>
        <taxon>Gongylonematidae</taxon>
        <taxon>Gongylonema</taxon>
    </lineage>
</organism>
<dbReference type="WBParaSite" id="GPUH_0002318601-mRNA-1">
    <property type="protein sequence ID" value="GPUH_0002318601-mRNA-1"/>
    <property type="gene ID" value="GPUH_0002318601"/>
</dbReference>
<reference evidence="2 3" key="2">
    <citation type="submission" date="2018-11" db="EMBL/GenBank/DDBJ databases">
        <authorList>
            <consortium name="Pathogen Informatics"/>
        </authorList>
    </citation>
    <scope>NUCLEOTIDE SEQUENCE [LARGE SCALE GENOMIC DNA]</scope>
</reference>
<feature type="region of interest" description="Disordered" evidence="1">
    <location>
        <begin position="1"/>
        <end position="25"/>
    </location>
</feature>